<reference evidence="3 4" key="2">
    <citation type="journal article" date="2019" name="G3 (Bethesda)">
        <title>Hybrid Assembly of the Genome of the Entomopathogenic Nematode Steinernema carpocapsae Identifies the X-Chromosome.</title>
        <authorList>
            <person name="Serra L."/>
            <person name="Macchietto M."/>
            <person name="Macias-Munoz A."/>
            <person name="McGill C.J."/>
            <person name="Rodriguez I.M."/>
            <person name="Rodriguez B."/>
            <person name="Murad R."/>
            <person name="Mortazavi A."/>
        </authorList>
    </citation>
    <scope>NUCLEOTIDE SEQUENCE [LARGE SCALE GENOMIC DNA]</scope>
    <source>
        <strain evidence="3 4">ALL</strain>
    </source>
</reference>
<dbReference type="STRING" id="34508.A0A4V6A069"/>
<dbReference type="AlphaFoldDB" id="A0A4V6A069"/>
<name>A0A4V6A069_STECR</name>
<proteinExistence type="predicted"/>
<dbReference type="InterPro" id="IPR009003">
    <property type="entry name" value="Peptidase_S1_PA"/>
</dbReference>
<dbReference type="InterPro" id="IPR043504">
    <property type="entry name" value="Peptidase_S1_PA_chymotrypsin"/>
</dbReference>
<organism evidence="3 4">
    <name type="scientific">Steinernema carpocapsae</name>
    <name type="common">Entomopathogenic nematode</name>
    <dbReference type="NCBI Taxonomy" id="34508"/>
    <lineage>
        <taxon>Eukaryota</taxon>
        <taxon>Metazoa</taxon>
        <taxon>Ecdysozoa</taxon>
        <taxon>Nematoda</taxon>
        <taxon>Chromadorea</taxon>
        <taxon>Rhabditida</taxon>
        <taxon>Tylenchina</taxon>
        <taxon>Panagrolaimomorpha</taxon>
        <taxon>Strongyloidoidea</taxon>
        <taxon>Steinernematidae</taxon>
        <taxon>Steinernema</taxon>
    </lineage>
</organism>
<dbReference type="InterPro" id="IPR051333">
    <property type="entry name" value="CLIP_Serine_Protease"/>
</dbReference>
<protein>
    <recommendedName>
        <fullName evidence="2">Peptidase S1 domain-containing protein</fullName>
    </recommendedName>
</protein>
<dbReference type="PANTHER" id="PTHR24260">
    <property type="match status" value="1"/>
</dbReference>
<dbReference type="GO" id="GO:0006508">
    <property type="term" value="P:proteolysis"/>
    <property type="evidence" value="ECO:0007669"/>
    <property type="project" value="UniProtKB-KW"/>
</dbReference>
<dbReference type="Gene3D" id="2.40.10.10">
    <property type="entry name" value="Trypsin-like serine proteases"/>
    <property type="match status" value="1"/>
</dbReference>
<keyword evidence="1" id="KW-0720">Serine protease</keyword>
<keyword evidence="1" id="KW-0378">Hydrolase</keyword>
<reference evidence="3 4" key="1">
    <citation type="journal article" date="2015" name="Genome Biol.">
        <title>Comparative genomics of Steinernema reveals deeply conserved gene regulatory networks.</title>
        <authorList>
            <person name="Dillman A.R."/>
            <person name="Macchietto M."/>
            <person name="Porter C.F."/>
            <person name="Rogers A."/>
            <person name="Williams B."/>
            <person name="Antoshechkin I."/>
            <person name="Lee M.M."/>
            <person name="Goodwin Z."/>
            <person name="Lu X."/>
            <person name="Lewis E.E."/>
            <person name="Goodrich-Blair H."/>
            <person name="Stock S.P."/>
            <person name="Adams B.J."/>
            <person name="Sternberg P.W."/>
            <person name="Mortazavi A."/>
        </authorList>
    </citation>
    <scope>NUCLEOTIDE SEQUENCE [LARGE SCALE GENOMIC DNA]</scope>
    <source>
        <strain evidence="3 4">ALL</strain>
    </source>
</reference>
<dbReference type="SUPFAM" id="SSF50494">
    <property type="entry name" value="Trypsin-like serine proteases"/>
    <property type="match status" value="1"/>
</dbReference>
<dbReference type="PROSITE" id="PS00134">
    <property type="entry name" value="TRYPSIN_HIS"/>
    <property type="match status" value="1"/>
</dbReference>
<dbReference type="InterPro" id="IPR033116">
    <property type="entry name" value="TRYPSIN_SER"/>
</dbReference>
<dbReference type="InterPro" id="IPR018114">
    <property type="entry name" value="TRYPSIN_HIS"/>
</dbReference>
<dbReference type="GO" id="GO:0004252">
    <property type="term" value="F:serine-type endopeptidase activity"/>
    <property type="evidence" value="ECO:0007669"/>
    <property type="project" value="InterPro"/>
</dbReference>
<sequence length="360" mass="40166">MSFPNRAREQMKKKNPVWIAYLLQLWFLTASTDIKVLPAKTKPVIKAMRLPLAFLCLWALISSTTAFPIQDDEFEVDSNLIQDIDKLSPFPADPDEFFKMVNFSYKPLELIFGGQPARLGQFPQQAFFIYESRNRTYHKCGATLISTTHAVTAGHCTFDMITPADIMVGSTNRKDYGPNAQWRTIERVYTHLGHDPSVRPVRDDIGIIEFSPAITLNENVQLAKIVADDSQLLQSSSAFISGFGTYKFLGDQAISSQYLLWAEVQLFNSSYCQQRWINIDPQKKQICAGASGKGIGVGDSGGPIQVSSDGQLYQVGLSSFSTDNKEDLQHNQDKHPSVFTRLSSYCQFMADATSGAFHCG</sequence>
<accession>A0A4V6A069</accession>
<keyword evidence="4" id="KW-1185">Reference proteome</keyword>
<dbReference type="SMART" id="SM00020">
    <property type="entry name" value="Tryp_SPc"/>
    <property type="match status" value="1"/>
</dbReference>
<dbReference type="PROSITE" id="PS00135">
    <property type="entry name" value="TRYPSIN_SER"/>
    <property type="match status" value="1"/>
</dbReference>
<dbReference type="OrthoDB" id="5844829at2759"/>
<dbReference type="InterPro" id="IPR001254">
    <property type="entry name" value="Trypsin_dom"/>
</dbReference>
<gene>
    <name evidence="3" type="ORF">L596_022143</name>
</gene>
<dbReference type="CDD" id="cd00190">
    <property type="entry name" value="Tryp_SPc"/>
    <property type="match status" value="1"/>
</dbReference>
<dbReference type="Pfam" id="PF00089">
    <property type="entry name" value="Trypsin"/>
    <property type="match status" value="1"/>
</dbReference>
<evidence type="ECO:0000313" key="3">
    <source>
        <dbReference type="EMBL" id="TKR70075.1"/>
    </source>
</evidence>
<evidence type="ECO:0000313" key="4">
    <source>
        <dbReference type="Proteomes" id="UP000298663"/>
    </source>
</evidence>
<dbReference type="Proteomes" id="UP000298663">
    <property type="component" value="Unassembled WGS sequence"/>
</dbReference>
<dbReference type="EMBL" id="AZBU02000007">
    <property type="protein sequence ID" value="TKR70075.1"/>
    <property type="molecule type" value="Genomic_DNA"/>
</dbReference>
<dbReference type="PANTHER" id="PTHR24260:SF136">
    <property type="entry name" value="GH08193P-RELATED"/>
    <property type="match status" value="1"/>
</dbReference>
<evidence type="ECO:0000256" key="1">
    <source>
        <dbReference type="RuleBase" id="RU363034"/>
    </source>
</evidence>
<dbReference type="PROSITE" id="PS50240">
    <property type="entry name" value="TRYPSIN_DOM"/>
    <property type="match status" value="1"/>
</dbReference>
<comment type="caution">
    <text evidence="3">The sequence shown here is derived from an EMBL/GenBank/DDBJ whole genome shotgun (WGS) entry which is preliminary data.</text>
</comment>
<keyword evidence="1" id="KW-0645">Protease</keyword>
<evidence type="ECO:0000259" key="2">
    <source>
        <dbReference type="PROSITE" id="PS50240"/>
    </source>
</evidence>
<feature type="domain" description="Peptidase S1" evidence="2">
    <location>
        <begin position="111"/>
        <end position="354"/>
    </location>
</feature>